<dbReference type="AlphaFoldDB" id="A0A154PT92"/>
<proteinExistence type="predicted"/>
<protein>
    <submittedName>
        <fullName evidence="1">Uncharacterized protein</fullName>
    </submittedName>
</protein>
<accession>A0A154PT92</accession>
<name>A0A154PT92_DUFNO</name>
<reference evidence="1 2" key="1">
    <citation type="submission" date="2015-07" db="EMBL/GenBank/DDBJ databases">
        <title>The genome of Dufourea novaeangliae.</title>
        <authorList>
            <person name="Pan H."/>
            <person name="Kapheim K."/>
        </authorList>
    </citation>
    <scope>NUCLEOTIDE SEQUENCE [LARGE SCALE GENOMIC DNA]</scope>
    <source>
        <strain evidence="1">0120121106</strain>
        <tissue evidence="1">Whole body</tissue>
    </source>
</reference>
<organism evidence="1 2">
    <name type="scientific">Dufourea novaeangliae</name>
    <name type="common">Sweat bee</name>
    <dbReference type="NCBI Taxonomy" id="178035"/>
    <lineage>
        <taxon>Eukaryota</taxon>
        <taxon>Metazoa</taxon>
        <taxon>Ecdysozoa</taxon>
        <taxon>Arthropoda</taxon>
        <taxon>Hexapoda</taxon>
        <taxon>Insecta</taxon>
        <taxon>Pterygota</taxon>
        <taxon>Neoptera</taxon>
        <taxon>Endopterygota</taxon>
        <taxon>Hymenoptera</taxon>
        <taxon>Apocrita</taxon>
        <taxon>Aculeata</taxon>
        <taxon>Apoidea</taxon>
        <taxon>Anthophila</taxon>
        <taxon>Halictidae</taxon>
        <taxon>Rophitinae</taxon>
        <taxon>Dufourea</taxon>
    </lineage>
</organism>
<dbReference type="Proteomes" id="UP000076502">
    <property type="component" value="Unassembled WGS sequence"/>
</dbReference>
<gene>
    <name evidence="1" type="ORF">WN55_07855</name>
</gene>
<evidence type="ECO:0000313" key="2">
    <source>
        <dbReference type="Proteomes" id="UP000076502"/>
    </source>
</evidence>
<evidence type="ECO:0000313" key="1">
    <source>
        <dbReference type="EMBL" id="KZC15007.1"/>
    </source>
</evidence>
<sequence>MLHDFSANLLYHFVSCRRLQHPSQMRRQMAMVFSTSFVIYCWLFARNLFTIGYQGLTFEDCREISWIPRRISLCWKFRNSFLNMMNIWFGDPEVYFNGLRNSEDASSKILGVRRMEHSDLSILERLIHPDTYTMFGDVNLGRILCRFYSIQLTERFRNGVHS</sequence>
<dbReference type="EMBL" id="KQ435180">
    <property type="protein sequence ID" value="KZC15007.1"/>
    <property type="molecule type" value="Genomic_DNA"/>
</dbReference>
<keyword evidence="2" id="KW-1185">Reference proteome</keyword>
<dbReference type="OrthoDB" id="382863at2759"/>